<dbReference type="InterPro" id="IPR025272">
    <property type="entry name" value="SocA_Panacea"/>
</dbReference>
<dbReference type="EMBL" id="JARNBH010000002">
    <property type="protein sequence ID" value="MEC0271936.1"/>
    <property type="molecule type" value="Genomic_DNA"/>
</dbReference>
<gene>
    <name evidence="2" type="ORF">P4706_02405</name>
</gene>
<accession>A0AAW9N2D0</accession>
<reference evidence="2 3" key="1">
    <citation type="submission" date="2023-03" db="EMBL/GenBank/DDBJ databases">
        <title>Bacillus Genome Sequencing.</title>
        <authorList>
            <person name="Dunlap C."/>
        </authorList>
    </citation>
    <scope>NUCLEOTIDE SEQUENCE [LARGE SCALE GENOMIC DNA]</scope>
    <source>
        <strain evidence="2 3">B-41290</strain>
    </source>
</reference>
<proteinExistence type="predicted"/>
<sequence length="154" mass="18039">MLHPNQVAKYFIFKSIPGTNENITNLKLQKLLYFAQGHFLAKHGLGNPLFEEEIKAWAHGPVVPEIYRLYSDYKFMEINKSGTENMNVEIEENYKKVLDDVWDMYKSYNGKELEKKTHEEGPWKDIRGDLPPFISTNITIPKKDIYNHFNTVTV</sequence>
<dbReference type="Pfam" id="PF13274">
    <property type="entry name" value="SocA_Panacea"/>
    <property type="match status" value="1"/>
</dbReference>
<dbReference type="RefSeq" id="WP_367406041.1">
    <property type="nucleotide sequence ID" value="NZ_JARNBH010000002.1"/>
</dbReference>
<evidence type="ECO:0000259" key="1">
    <source>
        <dbReference type="Pfam" id="PF13274"/>
    </source>
</evidence>
<dbReference type="Proteomes" id="UP001307168">
    <property type="component" value="Unassembled WGS sequence"/>
</dbReference>
<comment type="caution">
    <text evidence="2">The sequence shown here is derived from an EMBL/GenBank/DDBJ whole genome shotgun (WGS) entry which is preliminary data.</text>
</comment>
<keyword evidence="3" id="KW-1185">Reference proteome</keyword>
<name>A0AAW9N2D0_9BACI</name>
<dbReference type="AlphaFoldDB" id="A0AAW9N2D0"/>
<protein>
    <submittedName>
        <fullName evidence="2">DUF4065 domain-containing protein</fullName>
    </submittedName>
</protein>
<evidence type="ECO:0000313" key="3">
    <source>
        <dbReference type="Proteomes" id="UP001307168"/>
    </source>
</evidence>
<evidence type="ECO:0000313" key="2">
    <source>
        <dbReference type="EMBL" id="MEC0271936.1"/>
    </source>
</evidence>
<organism evidence="2 3">
    <name type="scientific">Peribacillus castrilensis</name>
    <dbReference type="NCBI Taxonomy" id="2897690"/>
    <lineage>
        <taxon>Bacteria</taxon>
        <taxon>Bacillati</taxon>
        <taxon>Bacillota</taxon>
        <taxon>Bacilli</taxon>
        <taxon>Bacillales</taxon>
        <taxon>Bacillaceae</taxon>
        <taxon>Peribacillus</taxon>
    </lineage>
</organism>
<feature type="domain" description="Antitoxin SocA-like Panacea" evidence="1">
    <location>
        <begin position="28"/>
        <end position="124"/>
    </location>
</feature>